<keyword evidence="1" id="KW-0812">Transmembrane</keyword>
<keyword evidence="4" id="KW-1185">Reference proteome</keyword>
<reference evidence="3" key="2">
    <citation type="journal article" date="2021" name="J Anim Sci Technol">
        <title>Complete genome sequence of Paenibacillus konkukensis sp. nov. SK3146 as a potential probiotic strain.</title>
        <authorList>
            <person name="Jung H.I."/>
            <person name="Park S."/>
            <person name="Niu K.M."/>
            <person name="Lee S.W."/>
            <person name="Kothari D."/>
            <person name="Yi K.J."/>
            <person name="Kim S.K."/>
        </authorList>
    </citation>
    <scope>NUCLEOTIDE SEQUENCE</scope>
    <source>
        <strain evidence="3">SK3146</strain>
    </source>
</reference>
<dbReference type="InterPro" id="IPR022742">
    <property type="entry name" value="Hydrolase_4"/>
</dbReference>
<dbReference type="Gene3D" id="3.40.50.1820">
    <property type="entry name" value="alpha/beta hydrolase"/>
    <property type="match status" value="1"/>
</dbReference>
<proteinExistence type="predicted"/>
<keyword evidence="1" id="KW-0472">Membrane</keyword>
<dbReference type="RefSeq" id="WP_249863945.1">
    <property type="nucleotide sequence ID" value="NZ_CP027059.1"/>
</dbReference>
<dbReference type="EMBL" id="CP027059">
    <property type="protein sequence ID" value="UQZ81736.1"/>
    <property type="molecule type" value="Genomic_DNA"/>
</dbReference>
<evidence type="ECO:0000313" key="4">
    <source>
        <dbReference type="Proteomes" id="UP001057134"/>
    </source>
</evidence>
<evidence type="ECO:0000259" key="2">
    <source>
        <dbReference type="Pfam" id="PF12146"/>
    </source>
</evidence>
<feature type="transmembrane region" description="Helical" evidence="1">
    <location>
        <begin position="12"/>
        <end position="35"/>
    </location>
</feature>
<keyword evidence="1" id="KW-1133">Transmembrane helix</keyword>
<dbReference type="PANTHER" id="PTHR12277">
    <property type="entry name" value="ALPHA/BETA HYDROLASE DOMAIN-CONTAINING PROTEIN"/>
    <property type="match status" value="1"/>
</dbReference>
<gene>
    <name evidence="3" type="ORF">SK3146_00892</name>
</gene>
<dbReference type="SUPFAM" id="SSF53474">
    <property type="entry name" value="alpha/beta-Hydrolases"/>
    <property type="match status" value="1"/>
</dbReference>
<dbReference type="Pfam" id="PF12146">
    <property type="entry name" value="Hydrolase_4"/>
    <property type="match status" value="1"/>
</dbReference>
<organism evidence="3 4">
    <name type="scientific">Paenibacillus konkukensis</name>
    <dbReference type="NCBI Taxonomy" id="2020716"/>
    <lineage>
        <taxon>Bacteria</taxon>
        <taxon>Bacillati</taxon>
        <taxon>Bacillota</taxon>
        <taxon>Bacilli</taxon>
        <taxon>Bacillales</taxon>
        <taxon>Paenibacillaceae</taxon>
        <taxon>Paenibacillus</taxon>
    </lineage>
</organism>
<evidence type="ECO:0000256" key="1">
    <source>
        <dbReference type="SAM" id="Phobius"/>
    </source>
</evidence>
<keyword evidence="3" id="KW-0378">Hydrolase</keyword>
<feature type="transmembrane region" description="Helical" evidence="1">
    <location>
        <begin position="87"/>
        <end position="110"/>
    </location>
</feature>
<sequence length="369" mass="41183">MRSLFIQSRFRLFVLAVSLLFGMAGISCLVAAHTLTLWSKQIKLGYLDAVVKHSLEIQSISILLVTLFLIGVIVLSARYQALKGKLLFASGSTLIVLLGSYAALCLYIYWNQDEIINKNNIIFQSQKAESILSEAIQQSKLYGNSRIEEINLVAPDHTQLSGWLIKNEVQEKSPLIIYFGGAAEEVSDILLPATKLKGWSVAAINYRGFGLSEGTPTQENVFNDAALIYDYFIQRQDIDRERIVSMGYSLGTGAAVHLSNHRATEGTVLVAPFHNRTDKISHLFHLSYFPMSVIFKQPFNSISVAPKIRTPLLCLIGDEDKNTPNEISMRLVDKWGGKTYTKTIAGADHFLLFTRDEAWTEINAFLADL</sequence>
<protein>
    <submittedName>
        <fullName evidence="3">Alpha/beta hydrolase family protein</fullName>
    </submittedName>
</protein>
<evidence type="ECO:0000313" key="3">
    <source>
        <dbReference type="EMBL" id="UQZ81736.1"/>
    </source>
</evidence>
<accession>A0ABY4RH18</accession>
<name>A0ABY4RH18_9BACL</name>
<dbReference type="Proteomes" id="UP001057134">
    <property type="component" value="Chromosome"/>
</dbReference>
<reference evidence="3" key="1">
    <citation type="submission" date="2018-02" db="EMBL/GenBank/DDBJ databases">
        <authorList>
            <person name="Kim S.-K."/>
            <person name="Jung H.-I."/>
            <person name="Lee S.-W."/>
        </authorList>
    </citation>
    <scope>NUCLEOTIDE SEQUENCE</scope>
    <source>
        <strain evidence="3">SK3146</strain>
    </source>
</reference>
<dbReference type="InterPro" id="IPR029058">
    <property type="entry name" value="AB_hydrolase_fold"/>
</dbReference>
<dbReference type="PROSITE" id="PS51257">
    <property type="entry name" value="PROKAR_LIPOPROTEIN"/>
    <property type="match status" value="1"/>
</dbReference>
<feature type="transmembrane region" description="Helical" evidence="1">
    <location>
        <begin position="55"/>
        <end position="75"/>
    </location>
</feature>
<feature type="domain" description="Serine aminopeptidase S33" evidence="2">
    <location>
        <begin position="195"/>
        <end position="283"/>
    </location>
</feature>
<dbReference type="GO" id="GO:0016787">
    <property type="term" value="F:hydrolase activity"/>
    <property type="evidence" value="ECO:0007669"/>
    <property type="project" value="UniProtKB-KW"/>
</dbReference>